<dbReference type="Proteomes" id="UP000287830">
    <property type="component" value="Unassembled WGS sequence"/>
</dbReference>
<comment type="caution">
    <text evidence="1">The sequence shown here is derived from an EMBL/GenBank/DDBJ whole genome shotgun (WGS) entry which is preliminary data.</text>
</comment>
<name>A0A7U9PZC6_9ACTN</name>
<evidence type="ECO:0000313" key="2">
    <source>
        <dbReference type="Proteomes" id="UP000287830"/>
    </source>
</evidence>
<proteinExistence type="predicted"/>
<reference evidence="1 2" key="1">
    <citation type="submission" date="2018-11" db="EMBL/GenBank/DDBJ databases">
        <title>Whole genome sequence of Streptomyces chrestomyceticus NBRC 13444(T).</title>
        <authorList>
            <person name="Komaki H."/>
            <person name="Tamura T."/>
        </authorList>
    </citation>
    <scope>NUCLEOTIDE SEQUENCE [LARGE SCALE GENOMIC DNA]</scope>
    <source>
        <strain evidence="1 2">NBRC 13444</strain>
    </source>
</reference>
<dbReference type="AlphaFoldDB" id="A0A7U9PZC6"/>
<evidence type="ECO:0000313" key="1">
    <source>
        <dbReference type="EMBL" id="GCD34134.1"/>
    </source>
</evidence>
<accession>A0A7U9PZC6</accession>
<dbReference type="EMBL" id="BHZC01000001">
    <property type="protein sequence ID" value="GCD34134.1"/>
    <property type="molecule type" value="Genomic_DNA"/>
</dbReference>
<protein>
    <submittedName>
        <fullName evidence="1">Uncharacterized protein</fullName>
    </submittedName>
</protein>
<gene>
    <name evidence="1" type="ORF">OEIGOIKO_01859</name>
</gene>
<sequence>MPVPSQGVTVVALLADPDAPTEIAQRMARTTRA</sequence>
<organism evidence="1 2">
    <name type="scientific">Streptomyces chrestomyceticus JCM 4735</name>
    <dbReference type="NCBI Taxonomy" id="1306181"/>
    <lineage>
        <taxon>Bacteria</taxon>
        <taxon>Bacillati</taxon>
        <taxon>Actinomycetota</taxon>
        <taxon>Actinomycetes</taxon>
        <taxon>Kitasatosporales</taxon>
        <taxon>Streptomycetaceae</taxon>
        <taxon>Streptomyces</taxon>
    </lineage>
</organism>